<evidence type="ECO:0008006" key="4">
    <source>
        <dbReference type="Google" id="ProtNLM"/>
    </source>
</evidence>
<keyword evidence="1" id="KW-0732">Signal</keyword>
<organism evidence="2 3">
    <name type="scientific">Venustampulla echinocandica</name>
    <dbReference type="NCBI Taxonomy" id="2656787"/>
    <lineage>
        <taxon>Eukaryota</taxon>
        <taxon>Fungi</taxon>
        <taxon>Dikarya</taxon>
        <taxon>Ascomycota</taxon>
        <taxon>Pezizomycotina</taxon>
        <taxon>Leotiomycetes</taxon>
        <taxon>Helotiales</taxon>
        <taxon>Pleuroascaceae</taxon>
        <taxon>Venustampulla</taxon>
    </lineage>
</organism>
<dbReference type="EMBL" id="NPIC01000003">
    <property type="protein sequence ID" value="RDL37624.1"/>
    <property type="molecule type" value="Genomic_DNA"/>
</dbReference>
<name>A0A370TQ22_9HELO</name>
<dbReference type="OrthoDB" id="4509278at2759"/>
<sequence>MKLPLLSLGLFAACSLAQNEDFNGYKPITLIFHHAAYQYQLHMYADGQSYNTNNDSVINIIESPDFDAYNYCNFVAEDKPALADQGNGFIGVGLPEPIISVSCRPTPKPPSTCLPVYGTQILFFQPWWPHASGAVAVPEVALPSIAAVGTVLRRSVGLLS</sequence>
<evidence type="ECO:0000256" key="1">
    <source>
        <dbReference type="SAM" id="SignalP"/>
    </source>
</evidence>
<accession>A0A370TQ22</accession>
<proteinExistence type="predicted"/>
<dbReference type="RefSeq" id="XP_031870280.1">
    <property type="nucleotide sequence ID" value="XM_032013680.1"/>
</dbReference>
<reference evidence="2 3" key="1">
    <citation type="journal article" date="2018" name="IMA Fungus">
        <title>IMA Genome-F 9: Draft genome sequence of Annulohypoxylon stygium, Aspergillus mulundensis, Berkeleyomyces basicola (syn. Thielaviopsis basicola), Ceratocystis smalleyi, two Cercospora beticola strains, Coleophoma cylindrospora, Fusarium fracticaudum, Phialophora cf. hyalina, and Morchella septimelata.</title>
        <authorList>
            <person name="Wingfield B.D."/>
            <person name="Bills G.F."/>
            <person name="Dong Y."/>
            <person name="Huang W."/>
            <person name="Nel W.J."/>
            <person name="Swalarsk-Parry B.S."/>
            <person name="Vaghefi N."/>
            <person name="Wilken P.M."/>
            <person name="An Z."/>
            <person name="de Beer Z.W."/>
            <person name="De Vos L."/>
            <person name="Chen L."/>
            <person name="Duong T.A."/>
            <person name="Gao Y."/>
            <person name="Hammerbacher A."/>
            <person name="Kikkert J.R."/>
            <person name="Li Y."/>
            <person name="Li H."/>
            <person name="Li K."/>
            <person name="Li Q."/>
            <person name="Liu X."/>
            <person name="Ma X."/>
            <person name="Naidoo K."/>
            <person name="Pethybridge S.J."/>
            <person name="Sun J."/>
            <person name="Steenkamp E.T."/>
            <person name="van der Nest M.A."/>
            <person name="van Wyk S."/>
            <person name="Wingfield M.J."/>
            <person name="Xiong C."/>
            <person name="Yue Q."/>
            <person name="Zhang X."/>
        </authorList>
    </citation>
    <scope>NUCLEOTIDE SEQUENCE [LARGE SCALE GENOMIC DNA]</scope>
    <source>
        <strain evidence="2 3">BP 5553</strain>
    </source>
</reference>
<comment type="caution">
    <text evidence="2">The sequence shown here is derived from an EMBL/GenBank/DDBJ whole genome shotgun (WGS) entry which is preliminary data.</text>
</comment>
<dbReference type="GeneID" id="43597906"/>
<feature type="chain" id="PRO_5017009327" description="AA1-like domain-containing protein" evidence="1">
    <location>
        <begin position="18"/>
        <end position="160"/>
    </location>
</feature>
<evidence type="ECO:0000313" key="2">
    <source>
        <dbReference type="EMBL" id="RDL37624.1"/>
    </source>
</evidence>
<evidence type="ECO:0000313" key="3">
    <source>
        <dbReference type="Proteomes" id="UP000254866"/>
    </source>
</evidence>
<keyword evidence="3" id="KW-1185">Reference proteome</keyword>
<gene>
    <name evidence="2" type="ORF">BP5553_05057</name>
</gene>
<feature type="signal peptide" evidence="1">
    <location>
        <begin position="1"/>
        <end position="17"/>
    </location>
</feature>
<dbReference type="AlphaFoldDB" id="A0A370TQ22"/>
<protein>
    <recommendedName>
        <fullName evidence="4">AA1-like domain-containing protein</fullName>
    </recommendedName>
</protein>
<dbReference type="Proteomes" id="UP000254866">
    <property type="component" value="Unassembled WGS sequence"/>
</dbReference>